<comment type="caution">
    <text evidence="3">The sequence shown here is derived from an EMBL/GenBank/DDBJ whole genome shotgun (WGS) entry which is preliminary data.</text>
</comment>
<evidence type="ECO:0000256" key="2">
    <source>
        <dbReference type="SAM" id="Phobius"/>
    </source>
</evidence>
<dbReference type="Proteomes" id="UP001447188">
    <property type="component" value="Unassembled WGS sequence"/>
</dbReference>
<gene>
    <name evidence="3" type="ORF">Q9L58_010159</name>
</gene>
<keyword evidence="2" id="KW-1133">Transmembrane helix</keyword>
<organism evidence="3 4">
    <name type="scientific">Discina gigas</name>
    <dbReference type="NCBI Taxonomy" id="1032678"/>
    <lineage>
        <taxon>Eukaryota</taxon>
        <taxon>Fungi</taxon>
        <taxon>Dikarya</taxon>
        <taxon>Ascomycota</taxon>
        <taxon>Pezizomycotina</taxon>
        <taxon>Pezizomycetes</taxon>
        <taxon>Pezizales</taxon>
        <taxon>Discinaceae</taxon>
        <taxon>Discina</taxon>
    </lineage>
</organism>
<proteinExistence type="predicted"/>
<dbReference type="PANTHER" id="PTHR42032">
    <property type="entry name" value="YALI0E30679P"/>
    <property type="match status" value="1"/>
</dbReference>
<dbReference type="PANTHER" id="PTHR42032:SF1">
    <property type="entry name" value="YALI0E30679P"/>
    <property type="match status" value="1"/>
</dbReference>
<reference evidence="3 4" key="1">
    <citation type="submission" date="2024-02" db="EMBL/GenBank/DDBJ databases">
        <title>Discinaceae phylogenomics.</title>
        <authorList>
            <person name="Dirks A.C."/>
            <person name="James T.Y."/>
        </authorList>
    </citation>
    <scope>NUCLEOTIDE SEQUENCE [LARGE SCALE GENOMIC DNA]</scope>
    <source>
        <strain evidence="3 4">ACD0624</strain>
    </source>
</reference>
<evidence type="ECO:0000256" key="1">
    <source>
        <dbReference type="SAM" id="MobiDB-lite"/>
    </source>
</evidence>
<feature type="compositionally biased region" description="Polar residues" evidence="1">
    <location>
        <begin position="52"/>
        <end position="64"/>
    </location>
</feature>
<name>A0ABR3G4W3_9PEZI</name>
<feature type="region of interest" description="Disordered" evidence="1">
    <location>
        <begin position="1"/>
        <end position="64"/>
    </location>
</feature>
<evidence type="ECO:0000313" key="4">
    <source>
        <dbReference type="Proteomes" id="UP001447188"/>
    </source>
</evidence>
<accession>A0ABR3G4W3</accession>
<keyword evidence="2" id="KW-0812">Transmembrane</keyword>
<dbReference type="EMBL" id="JBBBZM010000321">
    <property type="protein sequence ID" value="KAL0630992.1"/>
    <property type="molecule type" value="Genomic_DNA"/>
</dbReference>
<sequence length="402" mass="44126">MSETTTTKAPLRNTRPPTPDSPRDDDIFPTNAAPPPSTPRRRRTTAADTPVSRRNSISLQEAKSVLQSTTQSVLAPTDTENPTWHSIPLAFAVLPAVGGVLFKGGHYFITDVMLLFLVAVFLHWLVKFPWEWYHSSQAISAALDASEAFSGPPSPATSPEISESEAAVRAAAAAELRFNERVALLACFGGPLVGGWLLHAIRSQLSRPSEGLISNFNLTIFVLAAELRPIAQIVKLIRARTSHLQSIVHHPPPARVEVLGGRITELEEQVRELTNLTTKAVGRDTDLDALNRAVRRYEKKEAMHSAHTETRILEIDSRLNDVLTLAAAASARQHDTSVSVLLLEWTCTVVVIPFTLAWRLLSLPARAVETVAGMRKSQLLLKHGVDGQGRSQRLRTRTVRKS</sequence>
<feature type="transmembrane region" description="Helical" evidence="2">
    <location>
        <begin position="107"/>
        <end position="126"/>
    </location>
</feature>
<keyword evidence="2" id="KW-0472">Membrane</keyword>
<keyword evidence="4" id="KW-1185">Reference proteome</keyword>
<protein>
    <submittedName>
        <fullName evidence="3">Uncharacterized protein</fullName>
    </submittedName>
</protein>
<evidence type="ECO:0000313" key="3">
    <source>
        <dbReference type="EMBL" id="KAL0630992.1"/>
    </source>
</evidence>